<dbReference type="Pfam" id="PF09557">
    <property type="entry name" value="DUF2382"/>
    <property type="match status" value="2"/>
</dbReference>
<sequence length="229" mass="25554">MNNDNMNTEQGTNPALSPTDIANNKAARLVDHSAENKLPAPTNVLNNDNVSNTDNIANNISAPNAVNKVGHVGHLELLEERPVINKERLDVGKVTVTKHARTKTIEVPIELVEEYLVVRTEYYDAQSQDLLSGNYEDQDILRHVEPSLDSNAVVTINGNQVKIGDEPIEIVISRQVATITKDTHVIQEVDINKTTHIHTDNIQVELKHEELDVKEEGFLEHEGNRTNKK</sequence>
<organism evidence="2 3">
    <name type="scientific">Psychrobacter frigidicola</name>
    <dbReference type="NCBI Taxonomy" id="45611"/>
    <lineage>
        <taxon>Bacteria</taxon>
        <taxon>Pseudomonadati</taxon>
        <taxon>Pseudomonadota</taxon>
        <taxon>Gammaproteobacteria</taxon>
        <taxon>Moraxellales</taxon>
        <taxon>Moraxellaceae</taxon>
        <taxon>Psychrobacter</taxon>
    </lineage>
</organism>
<feature type="domain" description="DUF2382" evidence="1">
    <location>
        <begin position="75"/>
        <end position="129"/>
    </location>
</feature>
<gene>
    <name evidence="2" type="ORF">ES754_08430</name>
</gene>
<dbReference type="InterPro" id="IPR019060">
    <property type="entry name" value="DUF2382"/>
</dbReference>
<feature type="domain" description="DUF2382" evidence="1">
    <location>
        <begin position="159"/>
        <end position="213"/>
    </location>
</feature>
<evidence type="ECO:0000313" key="3">
    <source>
        <dbReference type="Proteomes" id="UP000321903"/>
    </source>
</evidence>
<comment type="caution">
    <text evidence="2">The sequence shown here is derived from an EMBL/GenBank/DDBJ whole genome shotgun (WGS) entry which is preliminary data.</text>
</comment>
<dbReference type="RefSeq" id="WP_147223731.1">
    <property type="nucleotide sequence ID" value="NZ_CAJGYY010000001.1"/>
</dbReference>
<keyword evidence="3" id="KW-1185">Reference proteome</keyword>
<name>A0A5C7A1B0_9GAMM</name>
<dbReference type="InterPro" id="IPR052967">
    <property type="entry name" value="Stress_Response_Assoc"/>
</dbReference>
<proteinExistence type="predicted"/>
<dbReference type="EMBL" id="VORZ01000002">
    <property type="protein sequence ID" value="TXD97026.1"/>
    <property type="molecule type" value="Genomic_DNA"/>
</dbReference>
<protein>
    <submittedName>
        <fullName evidence="2">DUF2382 domain-containing protein</fullName>
    </submittedName>
</protein>
<evidence type="ECO:0000259" key="1">
    <source>
        <dbReference type="Pfam" id="PF09557"/>
    </source>
</evidence>
<dbReference type="PANTHER" id="PTHR38463:SF1">
    <property type="entry name" value="STRESS RESPONSE PROTEIN YSNF"/>
    <property type="match status" value="1"/>
</dbReference>
<dbReference type="Proteomes" id="UP000321903">
    <property type="component" value="Unassembled WGS sequence"/>
</dbReference>
<accession>A0A5C7A1B0</accession>
<reference evidence="2 3" key="1">
    <citation type="submission" date="2019-08" db="EMBL/GenBank/DDBJ databases">
        <title>Genome sequence of Psychrobacter frigidicola ACAM304 (type strain).</title>
        <authorList>
            <person name="Bowman J.P."/>
        </authorList>
    </citation>
    <scope>NUCLEOTIDE SEQUENCE [LARGE SCALE GENOMIC DNA]</scope>
    <source>
        <strain evidence="2 3">ACAM 304</strain>
    </source>
</reference>
<dbReference type="OrthoDB" id="6658157at2"/>
<dbReference type="AlphaFoldDB" id="A0A5C7A1B0"/>
<evidence type="ECO:0000313" key="2">
    <source>
        <dbReference type="EMBL" id="TXD97026.1"/>
    </source>
</evidence>
<dbReference type="PANTHER" id="PTHR38463">
    <property type="entry name" value="STRESS RESPONSE PROTEIN YSNF"/>
    <property type="match status" value="1"/>
</dbReference>